<dbReference type="PROSITE" id="PS51189">
    <property type="entry name" value="FAT"/>
    <property type="match status" value="1"/>
</dbReference>
<feature type="compositionally biased region" description="Basic and acidic residues" evidence="16">
    <location>
        <begin position="2672"/>
        <end position="2681"/>
    </location>
</feature>
<dbReference type="PANTHER" id="PTHR37079">
    <property type="entry name" value="SERINE/THREONINE-PROTEIN KINASE ATM"/>
    <property type="match status" value="1"/>
</dbReference>
<evidence type="ECO:0000256" key="6">
    <source>
        <dbReference type="ARBA" id="ARBA00022679"/>
    </source>
</evidence>
<evidence type="ECO:0000259" key="17">
    <source>
        <dbReference type="PROSITE" id="PS50290"/>
    </source>
</evidence>
<dbReference type="SUPFAM" id="SSF56112">
    <property type="entry name" value="Protein kinase-like (PK-like)"/>
    <property type="match status" value="1"/>
</dbReference>
<feature type="domain" description="PI3K/PI4K catalytic" evidence="17">
    <location>
        <begin position="2777"/>
        <end position="3097"/>
    </location>
</feature>
<keyword evidence="15" id="KW-0175">Coiled coil</keyword>
<dbReference type="CDD" id="cd05171">
    <property type="entry name" value="PIKKc_ATM"/>
    <property type="match status" value="1"/>
</dbReference>
<keyword evidence="5 14" id="KW-0723">Serine/threonine-protein kinase</keyword>
<dbReference type="GO" id="GO:0000781">
    <property type="term" value="C:chromosome, telomeric region"/>
    <property type="evidence" value="ECO:0007669"/>
    <property type="project" value="UniProtKB-SubCell"/>
</dbReference>
<comment type="function">
    <text evidence="14">Serine/threonine protein kinase which activates checkpoint signaling upon genotoxic stresses such as ionizing radiation (IR), ultraviolet light (UV), or DNA replication stalling, thereby acting as a DNA damage sensor. Recognizes the substrate consensus sequence [ST]-Q. Phosphorylates histone H2A to form H2AS128ph (gamma-H2A) at sites of DNA damage, involved in the regulation of DNA damage response mechanism. Required for the control of telomere length and genome stability.</text>
</comment>
<accession>A0A9W7XK14</accession>
<evidence type="ECO:0000256" key="14">
    <source>
        <dbReference type="RuleBase" id="RU365027"/>
    </source>
</evidence>
<dbReference type="Proteomes" id="UP001145021">
    <property type="component" value="Unassembled WGS sequence"/>
</dbReference>
<dbReference type="GO" id="GO:0005524">
    <property type="term" value="F:ATP binding"/>
    <property type="evidence" value="ECO:0007669"/>
    <property type="project" value="UniProtKB-KW"/>
</dbReference>
<dbReference type="PROSITE" id="PS51190">
    <property type="entry name" value="FATC"/>
    <property type="match status" value="1"/>
</dbReference>
<sequence>MSGSRRRVGVVPSEELGENTRRSSDRSNDASAISAQLRLLESTKATDRTRGIQLLADILDEDRRRKKSTLAASLDQSTWEQVVTWTSRALLKEAQSFVNKYADEMPSQASAASDRLSSRIQTQYSVHTRHIWVAAMPFLSAKLAQFLVKFIIETLDTSQSLFAILELDFAKVLRAWASHGPHLLSCKTGRAVSVVNLCIRSLSRFGNGTSNMATDTQASTDSLSALQSTAPGDAEFAAVILAVVSTANPARLTRLADSVFNFCADYCSFYTRENVCTGSILESTIAVVLAKMDSLASNIDSESRRRVDVILSCCVQLWPTRSAHLKATLVQAIRVLTRIVVCVDHGSEHKETASETDTRAMLELVLKNLTAGSWEKFKFMALPRSLLSIWPVLVTGSNASCKTNWLSMCRDQPAQSFAYLEAIIDPLQFAFFDTVAFLVAHLTASHFIRHSSETNATHHRKKRSRTAPTALARMLTTMGSDELLGNAIGAAQVVWFISNFYADVIGISRCLETLEDLSAFIESSDLDQRANLAEWVLGCYLSLSRLQLLETREMGSAIARDGIDLIWQHAVAGVESGLAGAAGLVSYILHRGNVGFSPEMRRLCTQAAAALKLCPSRSSGSPDVLGLLLLLSQFIAHPNMSSNKISDSSGSLDKSISKRCFQAITQFCQHTAKQKWPLHLFSALLNGALGFSLQQAPMIDYTHVFDSSWNVELRISQALQTLDSFTDSIHTCKRAIKRHSAFSDRESSDSKSLGFSVLSPLQWISVAQQLLGSIGQCTENEYTPISQTAIPYIAHVIWRISQCIQAPQGSVKSPDSDFGASSFATQIADDFSERLVAFAADENQPELLWQTLVFISPWKRGYSRIASLEASVGALLSAAFASMDATILCHLSLGKLGTGSAKRHFTSGEQGGDSETQVSVTTETSNRLRHLSIGVNGRSNMDFFALLESAMLDTASGLVERPWLPAIEVLKTLISHDGAVGNMLFSLLPELIENLKDERFLLAAELIGQCALLCDSREQTILLLESIKTRVFSVIESYSHSRHMPSLFRALQVICLLADAYLADSDKVDEDLPEFVAQISNDACDGLVGQFVELYFIRKIVGPWYRKESSGICRMLSIIDQQPVNFLLHRAQTAFSFAVRMAAEEQKALLGLQMPFILPNGGISIPDLPETPIDESLVLATHDFGLAMLIHSSHSMVPGALGILIMQAEPVSECQPFLRKLCCRLLHSIASLLGFESVDIMIECCAPDILSIDTGYFDSISKLFPQIVPRLVTVVVTEFILQKEFSKASAMLAESVALSDDSICSLYAHVVVLSVSHPDVYAEAALQNQVLASIASNVSMEQMIDESPHKIAFHLLMLYLPEMTAEDLYTQLITDHLQHSYAASAAKTFNDCYKEHISETSALLVPQWGRRYSHGTLLKAIDTVLSQSKTSKNQGALTGPQIVWVALHIQHCIQSTQSDDERQRLLYSLCLLIASSSPSHLGSYLVQSTVTRIIVDGWLCGGIRTAFQACLAFALLVDSVSSTIPVTIVSECTVGLVSTLTQLAKTDPSAARECATALYWLLRIILSPVILEISNDKIPTMLIGSSLEGLCDWSVPSVNGVALNAVTLGDIGEEEDRERLALVADQAATLLAAMESSDAYNETCAEFLISSLERLIQLALPLDSAVSSLSMETQNMTIGASVQIDLAMDVVKILSGIDNKVQKYLQRYSGNGSSSDRKTIAMLLRSSSLLQVLARSPISAIPSTSAARAKLVREGDLYWRLSNVIAKSHNQAAITAAIGVVSDLNIDGLQITEPIKHLDSEHQRTLQSVSLMPAMARPVGHQYPPWIQQKKCQRLDSAFLEIVCSISQTSGCALSALVCALASYPECAKLGVAIPLIFVDTHSASCLLPHVLYEILPRASLETRAEIAAFLLDFVHNWQQRAPAMARDLITRTLQVRQLDYELYSDIREFFQQLPLALFEMADLASKLGMPETTAFLLECDLTCTGSERLTVISDITSEARELLRTVYHGLGNQSAAQILNPVQSVSDVLQRCRDTADWRTLLLYQEAMPINMSHGISETHGIVSNGSTSEFEIGDTLVNLGLLNSIRPVSLFQDNTLASDADGHKTGSSASNSQAIFAASWRLARWDVPAIPMSQSLEPFSGGSMFLASVANRVEESLYSMLRQRACGRFAEAFGALQEHLANNSAIEALASFSLGGFSESWTYHAVAALQPLISGYIRIKGGNLKRCLGESAASLVTNSGSFVQVSRISSYILSRHCSRMRPENAESMHLANITLHEIAVRDAMAMQNSKQAVAPVFRCFKEAVRAAWSASRLAKNWQNSMNHIFRLRTLSQIADVRDTTLEPELKLWEAETLWDAGSRNLAIEILQSHKGEMERELSEATEAATLNRAQGAWKKTELEARTILLSRIILTVGEWSDKVRKERPDVLWEQYFQKSAHLLQGISMPTMWTGRALHTLAEFAARQCEELTAVREDEATNAARKQKSRELAACRQEIVSATNTADAQRLKAVLRRLEIQETNDQKELTRLRNSLGGFLRMAIWSFVKCLECTDAFDNSVYSLVSLIVTHARSSELHMVLSSSLMDNVPSHKFLPLIHQLCARLSTEDDPFHKTVTQLVQRMTIDYPYHTMYPLFALRNANRTSPSSSSSSSAAEQALRRAANSNSLDSLQIPESEKMEQRRSEAATQILVGVTVNSPDLKGIVQVIDDLCNSYIELAVSPVPEKFKNGKLDGKLIAFSSRLKISRLIKNLPPNVPVLTAVPSTDAPRDYMCVPFISTFSEGYSLAGGINLPKITRILGSDGQRYKQLVKGRDDMRQDAIIQQLFGVINRFLRPASSDSKISDSAPSLANGLQIRTYQVVPLTKRSGVLQWVENTMPFGNWFREKEAKYRPGAPGTAQLRSMVHNVHKEKTVTMQGKLEIFDHVCSLAPPIFRFFFYEHFYHAQSWFEHRETYIRSAAVASIAGWVLGIGDRHLQNILIDQRTAEVVHIDLGIAFDLGKLLPIPELVPFRLTREMIDGMGLLGLNGTFRHFCQVALEAMRENARVVITILNVLKVDPLYIWSLIPLRIHKKTMYVNNYPASSSVSGFNDENDVLYNEEAEAATGAASEENKEASRSIMHVGQRLNAPISSEGQVNELIQQATDPNLLSRMFEGWSAWY</sequence>
<evidence type="ECO:0000256" key="13">
    <source>
        <dbReference type="ARBA" id="ARBA00048679"/>
    </source>
</evidence>
<comment type="similarity">
    <text evidence="2 14">Belongs to the PI3/PI4-kinase family. ATM subfamily.</text>
</comment>
<feature type="region of interest" description="Disordered" evidence="16">
    <location>
        <begin position="2641"/>
        <end position="2681"/>
    </location>
</feature>
<dbReference type="InterPro" id="IPR011009">
    <property type="entry name" value="Kinase-like_dom_sf"/>
</dbReference>
<dbReference type="InterPro" id="IPR018936">
    <property type="entry name" value="PI3/4_kinase_CS"/>
</dbReference>
<dbReference type="InterPro" id="IPR000403">
    <property type="entry name" value="PI3/4_kinase_cat_dom"/>
</dbReference>
<evidence type="ECO:0000256" key="5">
    <source>
        <dbReference type="ARBA" id="ARBA00022527"/>
    </source>
</evidence>
<comment type="catalytic activity">
    <reaction evidence="12 14">
        <text>L-threonyl-[protein] + ATP = O-phospho-L-threonyl-[protein] + ADP + H(+)</text>
        <dbReference type="Rhea" id="RHEA:46608"/>
        <dbReference type="Rhea" id="RHEA-COMP:11060"/>
        <dbReference type="Rhea" id="RHEA-COMP:11605"/>
        <dbReference type="ChEBI" id="CHEBI:15378"/>
        <dbReference type="ChEBI" id="CHEBI:30013"/>
        <dbReference type="ChEBI" id="CHEBI:30616"/>
        <dbReference type="ChEBI" id="CHEBI:61977"/>
        <dbReference type="ChEBI" id="CHEBI:456216"/>
        <dbReference type="EC" id="2.7.11.1"/>
    </reaction>
</comment>
<feature type="compositionally biased region" description="Low complexity" evidence="16">
    <location>
        <begin position="2641"/>
        <end position="2662"/>
    </location>
</feature>
<organism evidence="20 21">
    <name type="scientific">Coemansia asiatica</name>
    <dbReference type="NCBI Taxonomy" id="1052880"/>
    <lineage>
        <taxon>Eukaryota</taxon>
        <taxon>Fungi</taxon>
        <taxon>Fungi incertae sedis</taxon>
        <taxon>Zoopagomycota</taxon>
        <taxon>Kickxellomycotina</taxon>
        <taxon>Kickxellomycetes</taxon>
        <taxon>Kickxellales</taxon>
        <taxon>Kickxellaceae</taxon>
        <taxon>Coemansia</taxon>
    </lineage>
</organism>
<evidence type="ECO:0000256" key="10">
    <source>
        <dbReference type="ARBA" id="ARBA00022840"/>
    </source>
</evidence>
<evidence type="ECO:0000256" key="1">
    <source>
        <dbReference type="ARBA" id="ARBA00004123"/>
    </source>
</evidence>
<dbReference type="PROSITE" id="PS00915">
    <property type="entry name" value="PI3_4_KINASE_1"/>
    <property type="match status" value="1"/>
</dbReference>
<evidence type="ECO:0000313" key="21">
    <source>
        <dbReference type="Proteomes" id="UP001145021"/>
    </source>
</evidence>
<feature type="coiled-coil region" evidence="15">
    <location>
        <begin position="2505"/>
        <end position="2532"/>
    </location>
</feature>
<dbReference type="InterPro" id="IPR044107">
    <property type="entry name" value="PIKKc_ATM"/>
</dbReference>
<keyword evidence="11 14" id="KW-0539">Nucleus</keyword>
<feature type="domain" description="FAT" evidence="18">
    <location>
        <begin position="2280"/>
        <end position="2638"/>
    </location>
</feature>
<keyword evidence="10 14" id="KW-0067">ATP-binding</keyword>
<keyword evidence="14" id="KW-0779">Telomere</keyword>
<dbReference type="InterPro" id="IPR003152">
    <property type="entry name" value="FATC_dom"/>
</dbReference>
<evidence type="ECO:0000256" key="12">
    <source>
        <dbReference type="ARBA" id="ARBA00047899"/>
    </source>
</evidence>
<comment type="caution">
    <text evidence="20">The sequence shown here is derived from an EMBL/GenBank/DDBJ whole genome shotgun (WGS) entry which is preliminary data.</text>
</comment>
<keyword evidence="8 14" id="KW-0227">DNA damage</keyword>
<evidence type="ECO:0000259" key="19">
    <source>
        <dbReference type="PROSITE" id="PS51190"/>
    </source>
</evidence>
<dbReference type="EMBL" id="JANBOH010000066">
    <property type="protein sequence ID" value="KAJ1646309.1"/>
    <property type="molecule type" value="Genomic_DNA"/>
</dbReference>
<evidence type="ECO:0000256" key="15">
    <source>
        <dbReference type="SAM" id="Coils"/>
    </source>
</evidence>
<dbReference type="EC" id="2.7.11.1" evidence="3 14"/>
<keyword evidence="6 14" id="KW-0808">Transferase</keyword>
<proteinExistence type="inferred from homology"/>
<dbReference type="SMART" id="SM00146">
    <property type="entry name" value="PI3Kc"/>
    <property type="match status" value="1"/>
</dbReference>
<evidence type="ECO:0000256" key="8">
    <source>
        <dbReference type="ARBA" id="ARBA00022763"/>
    </source>
</evidence>
<dbReference type="GO" id="GO:0006325">
    <property type="term" value="P:chromatin organization"/>
    <property type="evidence" value="ECO:0007669"/>
    <property type="project" value="UniProtKB-KW"/>
</dbReference>
<name>A0A9W7XK14_9FUNG</name>
<evidence type="ECO:0000313" key="20">
    <source>
        <dbReference type="EMBL" id="KAJ1646309.1"/>
    </source>
</evidence>
<comment type="subcellular location">
    <subcellularLocation>
        <location evidence="14">Chromosome</location>
        <location evidence="14">Telomere</location>
    </subcellularLocation>
    <subcellularLocation>
        <location evidence="1 14">Nucleus</location>
    </subcellularLocation>
</comment>
<evidence type="ECO:0000256" key="3">
    <source>
        <dbReference type="ARBA" id="ARBA00012513"/>
    </source>
</evidence>
<dbReference type="PROSITE" id="PS50290">
    <property type="entry name" value="PI3_4_KINASE_3"/>
    <property type="match status" value="1"/>
</dbReference>
<keyword evidence="14" id="KW-0156">Chromatin regulator</keyword>
<reference evidence="20" key="1">
    <citation type="submission" date="2022-07" db="EMBL/GenBank/DDBJ databases">
        <title>Phylogenomic reconstructions and comparative analyses of Kickxellomycotina fungi.</title>
        <authorList>
            <person name="Reynolds N.K."/>
            <person name="Stajich J.E."/>
            <person name="Barry K."/>
            <person name="Grigoriev I.V."/>
            <person name="Crous P."/>
            <person name="Smith M.E."/>
        </authorList>
    </citation>
    <scope>NUCLEOTIDE SEQUENCE</scope>
    <source>
        <strain evidence="20">NBRC 105413</strain>
    </source>
</reference>
<dbReference type="GO" id="GO:0006281">
    <property type="term" value="P:DNA repair"/>
    <property type="evidence" value="ECO:0007669"/>
    <property type="project" value="InterPro"/>
</dbReference>
<feature type="region of interest" description="Disordered" evidence="16">
    <location>
        <begin position="1"/>
        <end position="30"/>
    </location>
</feature>
<dbReference type="PANTHER" id="PTHR37079:SF4">
    <property type="entry name" value="SERINE_THREONINE-PROTEIN KINASE ATM"/>
    <property type="match status" value="1"/>
</dbReference>
<keyword evidence="7 14" id="KW-0547">Nucleotide-binding</keyword>
<keyword evidence="21" id="KW-1185">Reference proteome</keyword>
<evidence type="ECO:0000256" key="16">
    <source>
        <dbReference type="SAM" id="MobiDB-lite"/>
    </source>
</evidence>
<dbReference type="Gene3D" id="3.30.1010.10">
    <property type="entry name" value="Phosphatidylinositol 3-kinase Catalytic Subunit, Chain A, domain 4"/>
    <property type="match status" value="1"/>
</dbReference>
<evidence type="ECO:0000256" key="11">
    <source>
        <dbReference type="ARBA" id="ARBA00023242"/>
    </source>
</evidence>
<dbReference type="InterPro" id="IPR021668">
    <property type="entry name" value="TAN"/>
</dbReference>
<feature type="compositionally biased region" description="Basic and acidic residues" evidence="16">
    <location>
        <begin position="18"/>
        <end position="28"/>
    </location>
</feature>
<dbReference type="Pfam" id="PF00454">
    <property type="entry name" value="PI3_PI4_kinase"/>
    <property type="match status" value="1"/>
</dbReference>
<comment type="catalytic activity">
    <reaction evidence="13">
        <text>L-seryl-[protein] + ATP = O-phospho-L-seryl-[protein] + ADP + H(+)</text>
        <dbReference type="Rhea" id="RHEA:17989"/>
        <dbReference type="Rhea" id="RHEA-COMP:9863"/>
        <dbReference type="Rhea" id="RHEA-COMP:11604"/>
        <dbReference type="ChEBI" id="CHEBI:15378"/>
        <dbReference type="ChEBI" id="CHEBI:29999"/>
        <dbReference type="ChEBI" id="CHEBI:30616"/>
        <dbReference type="ChEBI" id="CHEBI:83421"/>
        <dbReference type="ChEBI" id="CHEBI:456216"/>
        <dbReference type="EC" id="2.7.11.1"/>
    </reaction>
</comment>
<evidence type="ECO:0000256" key="7">
    <source>
        <dbReference type="ARBA" id="ARBA00022741"/>
    </source>
</evidence>
<dbReference type="InterPro" id="IPR036940">
    <property type="entry name" value="PI3/4_kinase_cat_sf"/>
</dbReference>
<keyword evidence="14" id="KW-0158">Chromosome</keyword>
<dbReference type="SMART" id="SM01342">
    <property type="entry name" value="TAN"/>
    <property type="match status" value="1"/>
</dbReference>
<evidence type="ECO:0000259" key="18">
    <source>
        <dbReference type="PROSITE" id="PS51189"/>
    </source>
</evidence>
<dbReference type="GO" id="GO:0004674">
    <property type="term" value="F:protein serine/threonine kinase activity"/>
    <property type="evidence" value="ECO:0007669"/>
    <property type="project" value="UniProtKB-KW"/>
</dbReference>
<dbReference type="SMART" id="SM01343">
    <property type="entry name" value="FATC"/>
    <property type="match status" value="1"/>
</dbReference>
<gene>
    <name evidence="20" type="ORF">LPJ64_002205</name>
</gene>
<dbReference type="PROSITE" id="PS00916">
    <property type="entry name" value="PI3_4_KINASE_2"/>
    <property type="match status" value="1"/>
</dbReference>
<dbReference type="GO" id="GO:0035556">
    <property type="term" value="P:intracellular signal transduction"/>
    <property type="evidence" value="ECO:0007669"/>
    <property type="project" value="UniProtKB-ARBA"/>
</dbReference>
<evidence type="ECO:0000256" key="4">
    <source>
        <dbReference type="ARBA" id="ARBA00014619"/>
    </source>
</evidence>
<keyword evidence="9 14" id="KW-0418">Kinase</keyword>
<evidence type="ECO:0000256" key="2">
    <source>
        <dbReference type="ARBA" id="ARBA00010769"/>
    </source>
</evidence>
<dbReference type="GO" id="GO:0005634">
    <property type="term" value="C:nucleus"/>
    <property type="evidence" value="ECO:0007669"/>
    <property type="project" value="UniProtKB-SubCell"/>
</dbReference>
<protein>
    <recommendedName>
        <fullName evidence="4 14">Serine/threonine-protein kinase Tel1</fullName>
        <ecNumber evidence="3 14">2.7.11.1</ecNumber>
    </recommendedName>
</protein>
<dbReference type="InterPro" id="IPR014009">
    <property type="entry name" value="PIK_FAT"/>
</dbReference>
<feature type="domain" description="FATC" evidence="19">
    <location>
        <begin position="3124"/>
        <end position="3156"/>
    </location>
</feature>
<dbReference type="Gene3D" id="1.10.1070.11">
    <property type="entry name" value="Phosphatidylinositol 3-/4-kinase, catalytic domain"/>
    <property type="match status" value="1"/>
</dbReference>
<dbReference type="Pfam" id="PF02260">
    <property type="entry name" value="FATC"/>
    <property type="match status" value="1"/>
</dbReference>
<evidence type="ECO:0000256" key="9">
    <source>
        <dbReference type="ARBA" id="ARBA00022777"/>
    </source>
</evidence>
<dbReference type="Pfam" id="PF11640">
    <property type="entry name" value="TAN"/>
    <property type="match status" value="1"/>
</dbReference>
<dbReference type="InterPro" id="IPR038980">
    <property type="entry name" value="ATM_plant"/>
</dbReference>